<dbReference type="AlphaFoldDB" id="Q51984"/>
<dbReference type="InterPro" id="IPR029261">
    <property type="entry name" value="Transposase_Znf"/>
</dbReference>
<proteinExistence type="predicted"/>
<protein>
    <submittedName>
        <fullName evidence="3">TnpA</fullName>
    </submittedName>
</protein>
<dbReference type="PANTHER" id="PTHR33498:SF1">
    <property type="entry name" value="TRANSPOSASE FOR INSERTION SEQUENCE ELEMENT IS1557"/>
    <property type="match status" value="1"/>
</dbReference>
<feature type="domain" description="Transposase IS204/IS1001/IS1096/IS1165 zinc-finger" evidence="2">
    <location>
        <begin position="164"/>
        <end position="211"/>
    </location>
</feature>
<geneLocation type="plasmid" evidence="3">
    <name>pHMT112</name>
</geneLocation>
<sequence length="584" mass="67218">MDVTHAPTMKVAREVADDYLNAYYEAIKAGKTRHQIDGVQPEVLQAILAHALMSQRMLVSFNSIGQMNCRLIPGDASVVSFAKDDYFNLAQHVPMERLPDMLDALNKRVACHLGLSASPSPRLFEESDVSDLTIPQTLLHPLKAKVVGFHEEENEYSFQVEYPDPTVCPNCGVCGEVVRFGKKQVKFRDLPLHGRWVTLWLIRRRFVCRACNTTFSPALPEMAENNRMTQRLAEYIIKAAVGRTNSDVGREVGVNESIIRALFQSHYEAQKHRYTPSAPRVLGIDELYLQRTYRCVLTNIEEETIIDLLESRTKPQVTAYLSRLKDRKDIEIVCMDMWNPYREVAKALMPQAAIVVDKFHIQRMANEVMEKIRRGIKAGLSQHRRRALKGDRKLMLMRERDLTPMSQMVVETWTNQFPELGAAYRLKEEFMNIWLLTDEVDAREEYQRWQSSLTPEQRPQWAPLTTAMSNWEAEIFAYFGDGQRQTNAFTESINRQMKDLNRVTRSMSFEMFRAKMLFSVDHKMKRKEKPRRESPFEIGYGVPTEADLARLAPTMLDMGVPIGKLLERFLEPPINITPPPSEAG</sequence>
<evidence type="ECO:0000259" key="1">
    <source>
        <dbReference type="Pfam" id="PF01610"/>
    </source>
</evidence>
<keyword evidence="3" id="KW-0614">Plasmid</keyword>
<name>Q51984_PSEPU</name>
<dbReference type="EMBL" id="AF148496">
    <property type="protein sequence ID" value="AAB03184.1"/>
    <property type="molecule type" value="Genomic_DNA"/>
</dbReference>
<reference evidence="3" key="4">
    <citation type="submission" date="1999-12" db="EMBL/GenBank/DDBJ databases">
        <title>Identification of a transposase A gene (tnpA) in Pseudomonas putida ML2.</title>
        <authorList>
            <person name="Goh C.B.H."/>
            <person name="Tan H.M."/>
        </authorList>
    </citation>
    <scope>NUCLEOTIDE SEQUENCE</scope>
    <source>
        <strain evidence="3">ML2</strain>
        <plasmid evidence="3">pHMT112</plasmid>
    </source>
</reference>
<accession>Q51984</accession>
<reference evidence="3" key="1">
    <citation type="journal article" date="1996" name="J. Bacteriol.">
        <title>Characterization and expression of the plasmid-borne bedD gene from Pseudomonas putida ML2, which codes for a NAD+-dependent cis-benzene dihydrodiol dehydrogenase.</title>
        <authorList>
            <person name="Fong K.P."/>
            <person name="Goh C.B."/>
            <person name="Tan H.M."/>
        </authorList>
    </citation>
    <scope>NUCLEOTIDE SEQUENCE</scope>
    <source>
        <strain evidence="3">ML2</strain>
        <plasmid evidence="3">pHMT112</plasmid>
    </source>
</reference>
<dbReference type="NCBIfam" id="NF033550">
    <property type="entry name" value="transpos_ISL3"/>
    <property type="match status" value="1"/>
</dbReference>
<dbReference type="Pfam" id="PF01610">
    <property type="entry name" value="DDE_Tnp_ISL3"/>
    <property type="match status" value="1"/>
</dbReference>
<dbReference type="InterPro" id="IPR047951">
    <property type="entry name" value="Transpos_ISL3"/>
</dbReference>
<reference evidence="3" key="3">
    <citation type="submission" date="1999-05" db="EMBL/GenBank/DDBJ databases">
        <authorList>
            <person name="Fong K.P.V."/>
            <person name="Tan H.M."/>
        </authorList>
    </citation>
    <scope>NUCLEOTIDE SEQUENCE</scope>
    <source>
        <strain evidence="3">ML2</strain>
        <plasmid evidence="3">pHMT112</plasmid>
    </source>
</reference>
<reference evidence="3" key="2">
    <citation type="submission" date="1996-06" db="EMBL/GenBank/DDBJ databases">
        <authorList>
            <person name="Goh C."/>
        </authorList>
    </citation>
    <scope>NUCLEOTIDE SEQUENCE</scope>
    <source>
        <strain evidence="3">ML2</strain>
        <plasmid evidence="3">pHMT112</plasmid>
    </source>
</reference>
<dbReference type="InterPro" id="IPR002560">
    <property type="entry name" value="Transposase_DDE"/>
</dbReference>
<dbReference type="PANTHER" id="PTHR33498">
    <property type="entry name" value="TRANSPOSASE FOR INSERTION SEQUENCE ELEMENT IS1557"/>
    <property type="match status" value="1"/>
</dbReference>
<gene>
    <name evidence="3" type="primary">tnpA</name>
</gene>
<organism evidence="3">
    <name type="scientific">Pseudomonas putida</name>
    <name type="common">Arthrobacter siderocapsulatus</name>
    <dbReference type="NCBI Taxonomy" id="303"/>
    <lineage>
        <taxon>Bacteria</taxon>
        <taxon>Pseudomonadati</taxon>
        <taxon>Pseudomonadota</taxon>
        <taxon>Gammaproteobacteria</taxon>
        <taxon>Pseudomonadales</taxon>
        <taxon>Pseudomonadaceae</taxon>
        <taxon>Pseudomonas</taxon>
    </lineage>
</organism>
<feature type="domain" description="Transposase IS204/IS1001/IS1096/IS1165 DDE" evidence="1">
    <location>
        <begin position="282"/>
        <end position="515"/>
    </location>
</feature>
<evidence type="ECO:0000313" key="3">
    <source>
        <dbReference type="EMBL" id="AAB03184.1"/>
    </source>
</evidence>
<evidence type="ECO:0000259" key="2">
    <source>
        <dbReference type="Pfam" id="PF14690"/>
    </source>
</evidence>
<dbReference type="Pfam" id="PF14690">
    <property type="entry name" value="Zn_ribbon_ISL3"/>
    <property type="match status" value="1"/>
</dbReference>